<feature type="transmembrane region" description="Helical" evidence="6">
    <location>
        <begin position="73"/>
        <end position="93"/>
    </location>
</feature>
<feature type="transmembrane region" description="Helical" evidence="6">
    <location>
        <begin position="220"/>
        <end position="239"/>
    </location>
</feature>
<reference evidence="7" key="1">
    <citation type="submission" date="2021-08" db="EMBL/GenBank/DDBJ databases">
        <title>Hoeflea bacterium WL0058 sp. nov., isolated from the sediment.</title>
        <authorList>
            <person name="Wang L."/>
            <person name="Zhang D."/>
        </authorList>
    </citation>
    <scope>NUCLEOTIDE SEQUENCE</scope>
    <source>
        <strain evidence="7">WL0058</strain>
    </source>
</reference>
<dbReference type="GO" id="GO:0015833">
    <property type="term" value="P:peptide transport"/>
    <property type="evidence" value="ECO:0007669"/>
    <property type="project" value="InterPro"/>
</dbReference>
<keyword evidence="8" id="KW-1185">Reference proteome</keyword>
<comment type="caution">
    <text evidence="7">The sequence shown here is derived from an EMBL/GenBank/DDBJ whole genome shotgun (WGS) entry which is preliminary data.</text>
</comment>
<evidence type="ECO:0000313" key="8">
    <source>
        <dbReference type="Proteomes" id="UP001196509"/>
    </source>
</evidence>
<dbReference type="PANTHER" id="PTHR11384">
    <property type="entry name" value="ATP-BINDING CASSETTE, SUB-FAMILY D MEMBER"/>
    <property type="match status" value="1"/>
</dbReference>
<feature type="transmembrane region" description="Helical" evidence="6">
    <location>
        <begin position="12"/>
        <end position="30"/>
    </location>
</feature>
<evidence type="ECO:0000313" key="7">
    <source>
        <dbReference type="EMBL" id="MBW8640240.1"/>
    </source>
</evidence>
<keyword evidence="5 6" id="KW-0472">Membrane</keyword>
<feature type="transmembrane region" description="Helical" evidence="6">
    <location>
        <begin position="259"/>
        <end position="278"/>
    </location>
</feature>
<sequence>MFKSFFPQPKLYFASFAVWSLLCVCAWFFLFRDLGDSLSLGPLFGMGFPDLPTEANAEISGALQSAQTYAENFYFYQYFIITILLFCGFWFWYSPHRWQRWSVAGSAVIIFVNWFLVQLDVMINEWFGDFYNLIQKALGAPNSVTGEEYYWTIFTFLQIAMVYVFVATIFRFFVSHYVFRWRNAMNDYYMRHWPKLRRIEGASQRVQEDTQRFASITEGLGLSFVDSLMTLIAFLPLLWGLSAQVTELPIIGEVSQGLVFVVIIWSVFGTALVAVAGIKLPGLQFNIQLTEAAYRKELVFGEDHEDRAQPLTVKELFDNVRHSYFRLYFHYVYFNLVRIFYLQFGNLIPYIALGPTIISGAITLGVMQQIIRAFGRVESSFQFLINSWSTIVELMSVHKRLMAFESVIGPDDLAPDEFAPQQPAR</sequence>
<dbReference type="AlphaFoldDB" id="A0AAE2ZTE8"/>
<keyword evidence="2" id="KW-0813">Transport</keyword>
<evidence type="ECO:0000256" key="6">
    <source>
        <dbReference type="SAM" id="Phobius"/>
    </source>
</evidence>
<keyword evidence="4 6" id="KW-1133">Transmembrane helix</keyword>
<dbReference type="InterPro" id="IPR050835">
    <property type="entry name" value="ABC_transporter_sub-D"/>
</dbReference>
<evidence type="ECO:0000256" key="2">
    <source>
        <dbReference type="ARBA" id="ARBA00022448"/>
    </source>
</evidence>
<dbReference type="PANTHER" id="PTHR11384:SF59">
    <property type="entry name" value="LYSOSOMAL COBALAMIN TRANSPORTER ABCD4"/>
    <property type="match status" value="1"/>
</dbReference>
<gene>
    <name evidence="7" type="primary">sbmA</name>
    <name evidence="7" type="ORF">K1W69_23805</name>
</gene>
<dbReference type="GO" id="GO:1904680">
    <property type="term" value="F:peptide transmembrane transporter activity"/>
    <property type="evidence" value="ECO:0007669"/>
    <property type="project" value="InterPro"/>
</dbReference>
<evidence type="ECO:0000256" key="5">
    <source>
        <dbReference type="ARBA" id="ARBA00023136"/>
    </source>
</evidence>
<proteinExistence type="predicted"/>
<dbReference type="GO" id="GO:0005524">
    <property type="term" value="F:ATP binding"/>
    <property type="evidence" value="ECO:0007669"/>
    <property type="project" value="InterPro"/>
</dbReference>
<evidence type="ECO:0000256" key="1">
    <source>
        <dbReference type="ARBA" id="ARBA00004651"/>
    </source>
</evidence>
<feature type="transmembrane region" description="Helical" evidence="6">
    <location>
        <begin position="347"/>
        <end position="367"/>
    </location>
</feature>
<dbReference type="NCBIfam" id="NF009036">
    <property type="entry name" value="PRK12369.1"/>
    <property type="match status" value="1"/>
</dbReference>
<name>A0AAE2ZTE8_9HYPH</name>
<comment type="subcellular location">
    <subcellularLocation>
        <location evidence="1">Cell membrane</location>
        <topology evidence="1">Multi-pass membrane protein</topology>
    </subcellularLocation>
</comment>
<protein>
    <submittedName>
        <fullName evidence="7">Peptide antibiotic transporter SbmA</fullName>
    </submittedName>
</protein>
<keyword evidence="3 6" id="KW-0812">Transmembrane</keyword>
<accession>A0AAE2ZTE8</accession>
<dbReference type="GO" id="GO:0005886">
    <property type="term" value="C:plasma membrane"/>
    <property type="evidence" value="ECO:0007669"/>
    <property type="project" value="UniProtKB-SubCell"/>
</dbReference>
<dbReference type="NCBIfam" id="NF008306">
    <property type="entry name" value="PRK11098.1"/>
    <property type="match status" value="1"/>
</dbReference>
<evidence type="ECO:0000256" key="3">
    <source>
        <dbReference type="ARBA" id="ARBA00022692"/>
    </source>
</evidence>
<dbReference type="RefSeq" id="WP_220230949.1">
    <property type="nucleotide sequence ID" value="NZ_JAICBX010000005.1"/>
</dbReference>
<feature type="transmembrane region" description="Helical" evidence="6">
    <location>
        <begin position="100"/>
        <end position="117"/>
    </location>
</feature>
<organism evidence="7 8">
    <name type="scientific">Flavimaribacter sediminis</name>
    <dbReference type="NCBI Taxonomy" id="2865987"/>
    <lineage>
        <taxon>Bacteria</taxon>
        <taxon>Pseudomonadati</taxon>
        <taxon>Pseudomonadota</taxon>
        <taxon>Alphaproteobacteria</taxon>
        <taxon>Hyphomicrobiales</taxon>
        <taxon>Rhizobiaceae</taxon>
        <taxon>Flavimaribacter</taxon>
    </lineage>
</organism>
<dbReference type="SUPFAM" id="SSF90123">
    <property type="entry name" value="ABC transporter transmembrane region"/>
    <property type="match status" value="1"/>
</dbReference>
<feature type="transmembrane region" description="Helical" evidence="6">
    <location>
        <begin position="324"/>
        <end position="341"/>
    </location>
</feature>
<feature type="transmembrane region" description="Helical" evidence="6">
    <location>
        <begin position="149"/>
        <end position="174"/>
    </location>
</feature>
<dbReference type="Pfam" id="PF05992">
    <property type="entry name" value="SbmA_BacA"/>
    <property type="match status" value="1"/>
</dbReference>
<dbReference type="InterPro" id="IPR036640">
    <property type="entry name" value="ABC1_TM_sf"/>
</dbReference>
<dbReference type="Proteomes" id="UP001196509">
    <property type="component" value="Unassembled WGS sequence"/>
</dbReference>
<dbReference type="EMBL" id="JAICBX010000005">
    <property type="protein sequence ID" value="MBW8640240.1"/>
    <property type="molecule type" value="Genomic_DNA"/>
</dbReference>
<dbReference type="InterPro" id="IPR009248">
    <property type="entry name" value="SbmA_BacA"/>
</dbReference>
<evidence type="ECO:0000256" key="4">
    <source>
        <dbReference type="ARBA" id="ARBA00022989"/>
    </source>
</evidence>